<name>A0ABS0AA87_9FLAO</name>
<reference evidence="3 4" key="1">
    <citation type="submission" date="2020-11" db="EMBL/GenBank/DDBJ databases">
        <title>P. mediterranea TC4 genome.</title>
        <authorList>
            <person name="Molmeret M."/>
        </authorList>
    </citation>
    <scope>NUCLEOTIDE SEQUENCE [LARGE SCALE GENOMIC DNA]</scope>
    <source>
        <strain evidence="3 4">TC4</strain>
    </source>
</reference>
<keyword evidence="4" id="KW-1185">Reference proteome</keyword>
<dbReference type="SUPFAM" id="SSF53383">
    <property type="entry name" value="PLP-dependent transferases"/>
    <property type="match status" value="1"/>
</dbReference>
<evidence type="ECO:0000313" key="4">
    <source>
        <dbReference type="Proteomes" id="UP001194729"/>
    </source>
</evidence>
<evidence type="ECO:0000259" key="2">
    <source>
        <dbReference type="Pfam" id="PF00266"/>
    </source>
</evidence>
<evidence type="ECO:0000256" key="1">
    <source>
        <dbReference type="ARBA" id="ARBA00022898"/>
    </source>
</evidence>
<feature type="domain" description="Aminotransferase class V" evidence="2">
    <location>
        <begin position="24"/>
        <end position="241"/>
    </location>
</feature>
<gene>
    <name evidence="3" type="ORF">FNJ87_19040</name>
</gene>
<accession>A0ABS0AA87</accession>
<keyword evidence="3" id="KW-0032">Aminotransferase</keyword>
<keyword evidence="3" id="KW-0808">Transferase</keyword>
<dbReference type="GO" id="GO:0008483">
    <property type="term" value="F:transaminase activity"/>
    <property type="evidence" value="ECO:0007669"/>
    <property type="project" value="UniProtKB-KW"/>
</dbReference>
<comment type="caution">
    <text evidence="3">The sequence shown here is derived from an EMBL/GenBank/DDBJ whole genome shotgun (WGS) entry which is preliminary data.</text>
</comment>
<dbReference type="InterPro" id="IPR000192">
    <property type="entry name" value="Aminotrans_V_dom"/>
</dbReference>
<proteinExistence type="predicted"/>
<dbReference type="Gene3D" id="3.40.640.10">
    <property type="entry name" value="Type I PLP-dependent aspartate aminotransferase-like (Major domain)"/>
    <property type="match status" value="1"/>
</dbReference>
<evidence type="ECO:0000313" key="3">
    <source>
        <dbReference type="EMBL" id="MBF4986315.1"/>
    </source>
</evidence>
<dbReference type="PANTHER" id="PTHR43586:SF8">
    <property type="entry name" value="CYSTEINE DESULFURASE 1, CHLOROPLASTIC"/>
    <property type="match status" value="1"/>
</dbReference>
<dbReference type="InterPro" id="IPR015424">
    <property type="entry name" value="PyrdxlP-dep_Trfase"/>
</dbReference>
<organism evidence="3 4">
    <name type="scientific">Nonlabens mediterrranea</name>
    <dbReference type="NCBI Taxonomy" id="1419947"/>
    <lineage>
        <taxon>Bacteria</taxon>
        <taxon>Pseudomonadati</taxon>
        <taxon>Bacteroidota</taxon>
        <taxon>Flavobacteriia</taxon>
        <taxon>Flavobacteriales</taxon>
        <taxon>Flavobacteriaceae</taxon>
        <taxon>Nonlabens</taxon>
    </lineage>
</organism>
<protein>
    <submittedName>
        <fullName evidence="3">Aminotransferase class V-fold PLP-dependent enzyme</fullName>
    </submittedName>
</protein>
<dbReference type="InterPro" id="IPR015421">
    <property type="entry name" value="PyrdxlP-dep_Trfase_major"/>
</dbReference>
<sequence>MLDIQKIRADFPILNREVNGRPLVYFDNAATSQKPQQVIDKIVEYYTLYNANIHRGVHALSQEATDLFEASREKVRAFFNIPQTKQVIFTSGNTHSINAVASGAHVFVQKGDEVIVSAVEHHSNIVPWQMLCERVGATLKVIPVLDNGELDMKTYVGLLNDKTAFVVVNHVSNALGVTNPVEEIIKGAHKHGAMTLIDGAQSCGHMKLDMQAINADFYTMAGHKMCGPTGIGILYGTEKALN</sequence>
<dbReference type="Pfam" id="PF00266">
    <property type="entry name" value="Aminotran_5"/>
    <property type="match status" value="1"/>
</dbReference>
<feature type="non-terminal residue" evidence="3">
    <location>
        <position position="242"/>
    </location>
</feature>
<keyword evidence="1" id="KW-0663">Pyridoxal phosphate</keyword>
<dbReference type="Proteomes" id="UP001194729">
    <property type="component" value="Unassembled WGS sequence"/>
</dbReference>
<dbReference type="EMBL" id="JADKYU010001088">
    <property type="protein sequence ID" value="MBF4986315.1"/>
    <property type="molecule type" value="Genomic_DNA"/>
</dbReference>
<dbReference type="InterPro" id="IPR015422">
    <property type="entry name" value="PyrdxlP-dep_Trfase_small"/>
</dbReference>
<dbReference type="Gene3D" id="3.90.1150.10">
    <property type="entry name" value="Aspartate Aminotransferase, domain 1"/>
    <property type="match status" value="1"/>
</dbReference>
<dbReference type="PANTHER" id="PTHR43586">
    <property type="entry name" value="CYSTEINE DESULFURASE"/>
    <property type="match status" value="1"/>
</dbReference>